<evidence type="ECO:0000313" key="2">
    <source>
        <dbReference type="EMBL" id="KAF7271376.1"/>
    </source>
</evidence>
<comment type="caution">
    <text evidence="2">The sequence shown here is derived from an EMBL/GenBank/DDBJ whole genome shotgun (WGS) entry which is preliminary data.</text>
</comment>
<dbReference type="EMBL" id="JAACXV010013969">
    <property type="protein sequence ID" value="KAF7271376.1"/>
    <property type="molecule type" value="Genomic_DNA"/>
</dbReference>
<keyword evidence="3" id="KW-1185">Reference proteome</keyword>
<dbReference type="AlphaFoldDB" id="A0A834M464"/>
<sequence>MYRSAFFVVLLMTDAHAAVVPRDNVGVHSSSTPPGKLFFPVETYHRFPPVIEYFVQKIQSAHSSYVHEDLSRPPTYDRPVYTLSPADQVFFGLAENTTPSTTTERLFEIIGSSEETQDSLTITNGSLDTDYEETMPMSDNLFQIIKKGHKVTTIPNLIEKGDESVANEGHTAQNVVYIKSSVLHNETD</sequence>
<feature type="signal peptide" evidence="1">
    <location>
        <begin position="1"/>
        <end position="17"/>
    </location>
</feature>
<evidence type="ECO:0000256" key="1">
    <source>
        <dbReference type="SAM" id="SignalP"/>
    </source>
</evidence>
<accession>A0A834M464</accession>
<proteinExistence type="predicted"/>
<reference evidence="2" key="1">
    <citation type="submission" date="2020-08" db="EMBL/GenBank/DDBJ databases">
        <title>Genome sequencing and assembly of the red palm weevil Rhynchophorus ferrugineus.</title>
        <authorList>
            <person name="Dias G.B."/>
            <person name="Bergman C.M."/>
            <person name="Manee M."/>
        </authorList>
    </citation>
    <scope>NUCLEOTIDE SEQUENCE</scope>
    <source>
        <strain evidence="2">AA-2017</strain>
        <tissue evidence="2">Whole larva</tissue>
    </source>
</reference>
<dbReference type="OrthoDB" id="6737641at2759"/>
<keyword evidence="1" id="KW-0732">Signal</keyword>
<evidence type="ECO:0000313" key="3">
    <source>
        <dbReference type="Proteomes" id="UP000625711"/>
    </source>
</evidence>
<organism evidence="2 3">
    <name type="scientific">Rhynchophorus ferrugineus</name>
    <name type="common">Red palm weevil</name>
    <name type="synonym">Curculio ferrugineus</name>
    <dbReference type="NCBI Taxonomy" id="354439"/>
    <lineage>
        <taxon>Eukaryota</taxon>
        <taxon>Metazoa</taxon>
        <taxon>Ecdysozoa</taxon>
        <taxon>Arthropoda</taxon>
        <taxon>Hexapoda</taxon>
        <taxon>Insecta</taxon>
        <taxon>Pterygota</taxon>
        <taxon>Neoptera</taxon>
        <taxon>Endopterygota</taxon>
        <taxon>Coleoptera</taxon>
        <taxon>Polyphaga</taxon>
        <taxon>Cucujiformia</taxon>
        <taxon>Curculionidae</taxon>
        <taxon>Dryophthorinae</taxon>
        <taxon>Rhynchophorus</taxon>
    </lineage>
</organism>
<gene>
    <name evidence="2" type="ORF">GWI33_015731</name>
</gene>
<name>A0A834M464_RHYFE</name>
<feature type="chain" id="PRO_5032734499" evidence="1">
    <location>
        <begin position="18"/>
        <end position="188"/>
    </location>
</feature>
<protein>
    <submittedName>
        <fullName evidence="2">Uncharacterized protein</fullName>
    </submittedName>
</protein>
<dbReference type="Proteomes" id="UP000625711">
    <property type="component" value="Unassembled WGS sequence"/>
</dbReference>